<feature type="domain" description="Response regulatory" evidence="2">
    <location>
        <begin position="10"/>
        <end position="128"/>
    </location>
</feature>
<dbReference type="Gene3D" id="1.25.40.10">
    <property type="entry name" value="Tetratricopeptide repeat domain"/>
    <property type="match status" value="2"/>
</dbReference>
<organism evidence="3 4">
    <name type="scientific">Rheinheimera mesophila</name>
    <dbReference type="NCBI Taxonomy" id="1547515"/>
    <lineage>
        <taxon>Bacteria</taxon>
        <taxon>Pseudomonadati</taxon>
        <taxon>Pseudomonadota</taxon>
        <taxon>Gammaproteobacteria</taxon>
        <taxon>Chromatiales</taxon>
        <taxon>Chromatiaceae</taxon>
        <taxon>Rheinheimera</taxon>
    </lineage>
</organism>
<dbReference type="InterPro" id="IPR011990">
    <property type="entry name" value="TPR-like_helical_dom_sf"/>
</dbReference>
<dbReference type="PROSITE" id="PS50110">
    <property type="entry name" value="RESPONSE_REGULATORY"/>
    <property type="match status" value="1"/>
</dbReference>
<dbReference type="SUPFAM" id="SSF52172">
    <property type="entry name" value="CheY-like"/>
    <property type="match status" value="1"/>
</dbReference>
<gene>
    <name evidence="3" type="ORF">EIK76_04310</name>
</gene>
<protein>
    <submittedName>
        <fullName evidence="3">Response regulator</fullName>
    </submittedName>
</protein>
<evidence type="ECO:0000313" key="4">
    <source>
        <dbReference type="Proteomes" id="UP000276260"/>
    </source>
</evidence>
<keyword evidence="4" id="KW-1185">Reference proteome</keyword>
<comment type="caution">
    <text evidence="3">The sequence shown here is derived from an EMBL/GenBank/DDBJ whole genome shotgun (WGS) entry which is preliminary data.</text>
</comment>
<dbReference type="SUPFAM" id="SSF48452">
    <property type="entry name" value="TPR-like"/>
    <property type="match status" value="2"/>
</dbReference>
<dbReference type="GO" id="GO:0000160">
    <property type="term" value="P:phosphorelay signal transduction system"/>
    <property type="evidence" value="ECO:0007669"/>
    <property type="project" value="InterPro"/>
</dbReference>
<name>A0A3P3QQJ5_9GAMM</name>
<evidence type="ECO:0000313" key="3">
    <source>
        <dbReference type="EMBL" id="RRJ23305.1"/>
    </source>
</evidence>
<comment type="caution">
    <text evidence="1">Lacks conserved residue(s) required for the propagation of feature annotation.</text>
</comment>
<dbReference type="InterPro" id="IPR001789">
    <property type="entry name" value="Sig_transdc_resp-reg_receiver"/>
</dbReference>
<dbReference type="OrthoDB" id="7298659at2"/>
<proteinExistence type="predicted"/>
<sequence length="538" mass="62313">MAVKLNKDIQILVVDEQPLTQNYLRYALETLGYSSFTYAENSAVALTQCRDKTFDLIICSFNLNGKDGYQLYQELKARNLFSHSTGFIFISAETDPSLVHSVLELQPDEFMVKPYAIKDLKERIDRTVQRKNLFRPLYSLLDQHKTEPALRLLEQWLDQGYQPKYHSMLLKLKGEILQQAGRWTESEQFYSSLIHNGNLHWVKLGLARCLIQRERFSEAQSLLQPLLNRADLKLAALDLLAEMHLRQHLYKKAQSELLQAADMAPRNLMRQQKLLNLSRLTHDYEQQFKAAKDLVRFARFSVYEQPDLYLNLARASIDYALSVDEAEQANRLSKVANESLSNMRQLFPEQHKAEQQAVVQARIYYLKDQIDKAKQLLLALDKTQATQAPEDILDKAKALHEVGLLSSSRELLRQLLQDENKLKTLDPVFLSYLKQELKERETLPMGPREFNNNAVLLYERGQWHQALNAFIQAFTIMPGNVGIALNLLQSLRSTENIDPAIQTEQLRLQCEVMLSKAKLNEEQQKRWLQLQSQQKIAI</sequence>
<dbReference type="InterPro" id="IPR011006">
    <property type="entry name" value="CheY-like_superfamily"/>
</dbReference>
<dbReference type="Pfam" id="PF00072">
    <property type="entry name" value="Response_reg"/>
    <property type="match status" value="1"/>
</dbReference>
<dbReference type="RefSeq" id="WP_046519575.1">
    <property type="nucleotide sequence ID" value="NZ_LAVS01000013.1"/>
</dbReference>
<evidence type="ECO:0000259" key="2">
    <source>
        <dbReference type="PROSITE" id="PS50110"/>
    </source>
</evidence>
<accession>A0A3P3QQJ5</accession>
<dbReference type="CDD" id="cd17589">
    <property type="entry name" value="REC_TPR"/>
    <property type="match status" value="1"/>
</dbReference>
<dbReference type="PANTHER" id="PTHR43228">
    <property type="entry name" value="TWO-COMPONENT RESPONSE REGULATOR"/>
    <property type="match status" value="1"/>
</dbReference>
<dbReference type="PANTHER" id="PTHR43228:SF1">
    <property type="entry name" value="TWO-COMPONENT RESPONSE REGULATOR ARR22"/>
    <property type="match status" value="1"/>
</dbReference>
<dbReference type="SMART" id="SM00448">
    <property type="entry name" value="REC"/>
    <property type="match status" value="1"/>
</dbReference>
<dbReference type="InterPro" id="IPR052048">
    <property type="entry name" value="ST_Response_Regulator"/>
</dbReference>
<dbReference type="AlphaFoldDB" id="A0A3P3QQJ5"/>
<dbReference type="Gene3D" id="3.40.50.2300">
    <property type="match status" value="1"/>
</dbReference>
<evidence type="ECO:0000256" key="1">
    <source>
        <dbReference type="PROSITE-ProRule" id="PRU00169"/>
    </source>
</evidence>
<dbReference type="EMBL" id="RRCF01000001">
    <property type="protein sequence ID" value="RRJ23305.1"/>
    <property type="molecule type" value="Genomic_DNA"/>
</dbReference>
<dbReference type="Proteomes" id="UP000276260">
    <property type="component" value="Unassembled WGS sequence"/>
</dbReference>
<reference evidence="3 4" key="1">
    <citation type="submission" date="2018-11" db="EMBL/GenBank/DDBJ databases">
        <title>Draft genome analysis of Rheinheimera mesophila isolated from an industrial waste site.</title>
        <authorList>
            <person name="Yu Q."/>
            <person name="Qi Y."/>
            <person name="Zhang H."/>
            <person name="Lu Y."/>
            <person name="Pu J."/>
        </authorList>
    </citation>
    <scope>NUCLEOTIDE SEQUENCE [LARGE SCALE GENOMIC DNA]</scope>
    <source>
        <strain evidence="3 4">IITR13</strain>
    </source>
</reference>